<reference evidence="1" key="1">
    <citation type="submission" date="2013-04" db="EMBL/GenBank/DDBJ databases">
        <authorList>
            <person name="Qu J."/>
            <person name="Murali S.C."/>
            <person name="Bandaranaike D."/>
            <person name="Bellair M."/>
            <person name="Blankenburg K."/>
            <person name="Chao H."/>
            <person name="Dinh H."/>
            <person name="Doddapaneni H."/>
            <person name="Downs B."/>
            <person name="Dugan-Rocha S."/>
            <person name="Elkadiri S."/>
            <person name="Gnanaolivu R.D."/>
            <person name="Hernandez B."/>
            <person name="Javaid M."/>
            <person name="Jayaseelan J.C."/>
            <person name="Lee S."/>
            <person name="Li M."/>
            <person name="Ming W."/>
            <person name="Munidasa M."/>
            <person name="Muniz J."/>
            <person name="Nguyen L."/>
            <person name="Ongeri F."/>
            <person name="Osuji N."/>
            <person name="Pu L.-L."/>
            <person name="Puazo M."/>
            <person name="Qu C."/>
            <person name="Quiroz J."/>
            <person name="Raj R."/>
            <person name="Weissenberger G."/>
            <person name="Xin Y."/>
            <person name="Zou X."/>
            <person name="Han Y."/>
            <person name="Richards S."/>
            <person name="Worley K."/>
            <person name="Muzny D."/>
            <person name="Gibbs R."/>
        </authorList>
    </citation>
    <scope>NUCLEOTIDE SEQUENCE</scope>
    <source>
        <strain evidence="1">Sampled in the wild</strain>
    </source>
</reference>
<comment type="caution">
    <text evidence="1">The sequence shown here is derived from an EMBL/GenBank/DDBJ whole genome shotgun (WGS) entry which is preliminary data.</text>
</comment>
<name>A0A8K0P9F7_LADFU</name>
<reference evidence="1" key="2">
    <citation type="submission" date="2017-10" db="EMBL/GenBank/DDBJ databases">
        <title>Ladona fulva Genome sequencing and assembly.</title>
        <authorList>
            <person name="Murali S."/>
            <person name="Richards S."/>
            <person name="Bandaranaike D."/>
            <person name="Bellair M."/>
            <person name="Blankenburg K."/>
            <person name="Chao H."/>
            <person name="Dinh H."/>
            <person name="Doddapaneni H."/>
            <person name="Dugan-Rocha S."/>
            <person name="Elkadiri S."/>
            <person name="Gnanaolivu R."/>
            <person name="Hernandez B."/>
            <person name="Skinner E."/>
            <person name="Javaid M."/>
            <person name="Lee S."/>
            <person name="Li M."/>
            <person name="Ming W."/>
            <person name="Munidasa M."/>
            <person name="Muniz J."/>
            <person name="Nguyen L."/>
            <person name="Hughes D."/>
            <person name="Osuji N."/>
            <person name="Pu L.-L."/>
            <person name="Puazo M."/>
            <person name="Qu C."/>
            <person name="Quiroz J."/>
            <person name="Raj R."/>
            <person name="Weissenberger G."/>
            <person name="Xin Y."/>
            <person name="Zou X."/>
            <person name="Han Y."/>
            <person name="Worley K."/>
            <person name="Muzny D."/>
            <person name="Gibbs R."/>
        </authorList>
    </citation>
    <scope>NUCLEOTIDE SEQUENCE</scope>
    <source>
        <strain evidence="1">Sampled in the wild</strain>
    </source>
</reference>
<dbReference type="AlphaFoldDB" id="A0A8K0P9F7"/>
<accession>A0A8K0P9F7</accession>
<gene>
    <name evidence="1" type="ORF">J437_LFUL015738</name>
</gene>
<keyword evidence="2" id="KW-1185">Reference proteome</keyword>
<organism evidence="1 2">
    <name type="scientific">Ladona fulva</name>
    <name type="common">Scarce chaser dragonfly</name>
    <name type="synonym">Libellula fulva</name>
    <dbReference type="NCBI Taxonomy" id="123851"/>
    <lineage>
        <taxon>Eukaryota</taxon>
        <taxon>Metazoa</taxon>
        <taxon>Ecdysozoa</taxon>
        <taxon>Arthropoda</taxon>
        <taxon>Hexapoda</taxon>
        <taxon>Insecta</taxon>
        <taxon>Pterygota</taxon>
        <taxon>Palaeoptera</taxon>
        <taxon>Odonata</taxon>
        <taxon>Epiprocta</taxon>
        <taxon>Anisoptera</taxon>
        <taxon>Libelluloidea</taxon>
        <taxon>Libellulidae</taxon>
        <taxon>Ladona</taxon>
    </lineage>
</organism>
<protein>
    <submittedName>
        <fullName evidence="1">Uncharacterized protein</fullName>
    </submittedName>
</protein>
<proteinExistence type="predicted"/>
<dbReference type="OrthoDB" id="2430314at2759"/>
<evidence type="ECO:0000313" key="1">
    <source>
        <dbReference type="EMBL" id="KAG8235504.1"/>
    </source>
</evidence>
<sequence>MLGIKRLLGMIGGKLEKGVKVCLLKGPTNQYVAVKMHGISQATMSRVANKVHLALGELRKDIVKFPSSIEELMKAMAAFYKN</sequence>
<evidence type="ECO:0000313" key="2">
    <source>
        <dbReference type="Proteomes" id="UP000792457"/>
    </source>
</evidence>
<dbReference type="Proteomes" id="UP000792457">
    <property type="component" value="Unassembled WGS sequence"/>
</dbReference>
<dbReference type="EMBL" id="KZ308918">
    <property type="protein sequence ID" value="KAG8235504.1"/>
    <property type="molecule type" value="Genomic_DNA"/>
</dbReference>